<dbReference type="InterPro" id="IPR011010">
    <property type="entry name" value="DNA_brk_join_enz"/>
</dbReference>
<dbReference type="InterPro" id="IPR010998">
    <property type="entry name" value="Integrase_recombinase_N"/>
</dbReference>
<organism evidence="6">
    <name type="scientific">Bacteroides fragilis</name>
    <dbReference type="NCBI Taxonomy" id="817"/>
    <lineage>
        <taxon>Bacteria</taxon>
        <taxon>Pseudomonadati</taxon>
        <taxon>Bacteroidota</taxon>
        <taxon>Bacteroidia</taxon>
        <taxon>Bacteroidales</taxon>
        <taxon>Bacteroidaceae</taxon>
        <taxon>Bacteroides</taxon>
    </lineage>
</organism>
<reference evidence="6" key="2">
    <citation type="submission" date="2014-07" db="EMBL/GenBank/DDBJ databases">
        <title>Genetics and epidemiology of antimicrobial resistance in B. fragilis group.</title>
        <authorList>
            <person name="Sydenham T.V."/>
            <person name="Hasman H."/>
            <person name="Kemp M."/>
            <person name="Justesen U.S."/>
        </authorList>
    </citation>
    <scope>NUCLEOTIDE SEQUENCE [LARGE SCALE GENOMIC DNA]</scope>
    <source>
        <strain evidence="6">DCMOUH0018B</strain>
    </source>
</reference>
<evidence type="ECO:0000313" key="6">
    <source>
        <dbReference type="EMBL" id="KFX76122.1"/>
    </source>
</evidence>
<keyword evidence="3" id="KW-0233">DNA recombination</keyword>
<dbReference type="InterPro" id="IPR044068">
    <property type="entry name" value="CB"/>
</dbReference>
<dbReference type="RefSeq" id="WP_044299692.1">
    <property type="nucleotide sequence ID" value="NZ_CAEUHN010000012.1"/>
</dbReference>
<accession>A0A0I9SCZ3</accession>
<comment type="caution">
    <text evidence="6">The sequence shown here is derived from an EMBL/GenBank/DDBJ whole genome shotgun (WGS) entry which is preliminary data.</text>
</comment>
<reference evidence="6" key="1">
    <citation type="book" date="2014" name="THE 24TH EUROPEAN CONGRESS OF CLINICAL MICROBIOLOGY AND INFECTIOUS DISEASES" publisher="ECCMID 2014" city="Barcelona, Spain">
        <title>Identification of resistance genes in three multidrug-resistant Bacteroides fragilis isolates by whole genome sequencing.</title>
        <editorList>
            <person name="Unknown"/>
            <person name="A."/>
        </editorList>
        <authorList>
            <person name="Sydenham T.V."/>
            <person name="Hasman H."/>
            <person name="Wang M."/>
            <person name="Soki J."/>
            <person name="Nagy E."/>
            <person name="Justesen U.S."/>
        </authorList>
    </citation>
    <scope>NUCLEOTIDE SEQUENCE</scope>
    <source>
        <strain evidence="6">DCMOUH0018B</strain>
    </source>
</reference>
<dbReference type="Pfam" id="PF13102">
    <property type="entry name" value="Phage_int_SAM_5"/>
    <property type="match status" value="1"/>
</dbReference>
<dbReference type="InterPro" id="IPR013762">
    <property type="entry name" value="Integrase-like_cat_sf"/>
</dbReference>
<evidence type="ECO:0000256" key="1">
    <source>
        <dbReference type="ARBA" id="ARBA00022908"/>
    </source>
</evidence>
<keyword evidence="2 4" id="KW-0238">DNA-binding</keyword>
<evidence type="ECO:0000256" key="4">
    <source>
        <dbReference type="PROSITE-ProRule" id="PRU01248"/>
    </source>
</evidence>
<evidence type="ECO:0000256" key="3">
    <source>
        <dbReference type="ARBA" id="ARBA00023172"/>
    </source>
</evidence>
<dbReference type="InterPro" id="IPR025269">
    <property type="entry name" value="SAM-like_dom"/>
</dbReference>
<dbReference type="GO" id="GO:0015074">
    <property type="term" value="P:DNA integration"/>
    <property type="evidence" value="ECO:0007669"/>
    <property type="project" value="UniProtKB-KW"/>
</dbReference>
<dbReference type="AlphaFoldDB" id="A0A0I9SCZ3"/>
<keyword evidence="1" id="KW-0229">DNA integration</keyword>
<name>A0A0I9SCZ3_BACFG</name>
<sequence>MANLFITIVPTKKMLNGKHKVRIAVSHNLATRYIPTNIIIDAENEFKNGKVVKRPDKDILNARLKKIYDMYYERCMKIEYANTLTCTQLIKMITKPITGERNRKFEDIVEEFLSQIDEEDRTKTYKLYKLAANRFLQFTGPNSLMEHITPVRINNYLNSLKREKLSGTTINIYTTLLKVMINYAIKMRYVEYKVDPFVTAKIPSSRKRDTYITVEQLKKIRDMEPRKYNESVVRDIFMLTYYLAGMNLVDMLAYDFRTDEISYVRTKTRNTKDGDHITSFTIPEEAKPIIKKYMNKNTGRIVFGKYKTYVSCYNTLTRKLDTLKKIADIKHDFTLYSARKSFVQHGFDLGIPLSTLEYCIGQSMKEDRPIFNYVTIMKKHADKAIREILDNLK</sequence>
<evidence type="ECO:0000256" key="2">
    <source>
        <dbReference type="ARBA" id="ARBA00023125"/>
    </source>
</evidence>
<feature type="domain" description="Core-binding (CB)" evidence="5">
    <location>
        <begin position="103"/>
        <end position="185"/>
    </location>
</feature>
<dbReference type="GO" id="GO:0006310">
    <property type="term" value="P:DNA recombination"/>
    <property type="evidence" value="ECO:0007669"/>
    <property type="project" value="UniProtKB-KW"/>
</dbReference>
<protein>
    <submittedName>
        <fullName evidence="6">Recombinase</fullName>
    </submittedName>
</protein>
<dbReference type="Gene3D" id="1.10.150.130">
    <property type="match status" value="1"/>
</dbReference>
<dbReference type="EMBL" id="JMZZ02000040">
    <property type="protein sequence ID" value="KFX76122.1"/>
    <property type="molecule type" value="Genomic_DNA"/>
</dbReference>
<dbReference type="GO" id="GO:0003677">
    <property type="term" value="F:DNA binding"/>
    <property type="evidence" value="ECO:0007669"/>
    <property type="project" value="UniProtKB-UniRule"/>
</dbReference>
<evidence type="ECO:0000259" key="5">
    <source>
        <dbReference type="PROSITE" id="PS51900"/>
    </source>
</evidence>
<dbReference type="PATRIC" id="fig|817.53.peg.705"/>
<gene>
    <name evidence="6" type="ORF">EE52_0203295</name>
</gene>
<dbReference type="PROSITE" id="PS51900">
    <property type="entry name" value="CB"/>
    <property type="match status" value="1"/>
</dbReference>
<dbReference type="Gene3D" id="1.10.443.10">
    <property type="entry name" value="Intergrase catalytic core"/>
    <property type="match status" value="1"/>
</dbReference>
<dbReference type="SUPFAM" id="SSF56349">
    <property type="entry name" value="DNA breaking-rejoining enzymes"/>
    <property type="match status" value="1"/>
</dbReference>
<proteinExistence type="predicted"/>